<accession>A0A1J1GP38</accession>
<sequence length="230" mass="26952">MRDYINSNIILNSRCNSHTEENFVIEDISTLKKYRTRGKINKLFFFIKISLFTLLIWILLYCENYNYRTWNDKYNLKNKLDLGTKRSLSEGKEVIEPTNEELKVSSSNIQTNLEENNTKVEKLELKEEEKDKKEIIKIENENENVVQIKRESNNKVNSLHLMQKYKKILRIFNIASIVLLPLMSMTLSIVSLTTTDKENKYVNGSNIVTSLYLVLNSILLLDLKSNSNNM</sequence>
<evidence type="ECO:0000313" key="3">
    <source>
        <dbReference type="EMBL" id="CRG94060.1"/>
    </source>
</evidence>
<keyword evidence="2" id="KW-0472">Membrane</keyword>
<comment type="caution">
    <text evidence="3">The sequence shown here is derived from an EMBL/GenBank/DDBJ whole genome shotgun (WGS) entry which is preliminary data.</text>
</comment>
<evidence type="ECO:0000256" key="1">
    <source>
        <dbReference type="SAM" id="Coils"/>
    </source>
</evidence>
<feature type="transmembrane region" description="Helical" evidence="2">
    <location>
        <begin position="43"/>
        <end position="62"/>
    </location>
</feature>
<evidence type="ECO:0000256" key="2">
    <source>
        <dbReference type="SAM" id="Phobius"/>
    </source>
</evidence>
<organism evidence="3 4">
    <name type="scientific">Plasmodium gallinaceum</name>
    <dbReference type="NCBI Taxonomy" id="5849"/>
    <lineage>
        <taxon>Eukaryota</taxon>
        <taxon>Sar</taxon>
        <taxon>Alveolata</taxon>
        <taxon>Apicomplexa</taxon>
        <taxon>Aconoidasida</taxon>
        <taxon>Haemosporida</taxon>
        <taxon>Plasmodiidae</taxon>
        <taxon>Plasmodium</taxon>
        <taxon>Plasmodium (Haemamoeba)</taxon>
    </lineage>
</organism>
<keyword evidence="1" id="KW-0175">Coiled coil</keyword>
<dbReference type="GeneID" id="39730299"/>
<dbReference type="RefSeq" id="XP_028526881.1">
    <property type="nucleotide sequence ID" value="XM_028670095.1"/>
</dbReference>
<reference evidence="3" key="1">
    <citation type="submission" date="2015-04" db="EMBL/GenBank/DDBJ databases">
        <authorList>
            <consortium name="Pathogen Informatics"/>
        </authorList>
    </citation>
    <scope>NUCLEOTIDE SEQUENCE [LARGE SCALE GENOMIC DNA]</scope>
    <source>
        <strain evidence="3">8A</strain>
    </source>
</reference>
<dbReference type="Pfam" id="PF12420">
    <property type="entry name" value="DUF3671"/>
    <property type="match status" value="1"/>
</dbReference>
<dbReference type="InterPro" id="IPR022139">
    <property type="entry name" value="Fam-L/Fam-M-like_plasmodium"/>
</dbReference>
<keyword evidence="4" id="KW-1185">Reference proteome</keyword>
<evidence type="ECO:0008006" key="5">
    <source>
        <dbReference type="Google" id="ProtNLM"/>
    </source>
</evidence>
<keyword evidence="2" id="KW-0812">Transmembrane</keyword>
<feature type="transmembrane region" description="Helical" evidence="2">
    <location>
        <begin position="171"/>
        <end position="192"/>
    </location>
</feature>
<dbReference type="Proteomes" id="UP000220797">
    <property type="component" value="Unassembled WGS sequence"/>
</dbReference>
<dbReference type="VEuPathDB" id="PlasmoDB:PGAL8A_00177200"/>
<protein>
    <recommendedName>
        <fullName evidence="5">Fam-h protein</fullName>
    </recommendedName>
</protein>
<keyword evidence="2" id="KW-1133">Transmembrane helix</keyword>
<dbReference type="EMBL" id="CVMV01000020">
    <property type="protein sequence ID" value="CRG94060.1"/>
    <property type="molecule type" value="Genomic_DNA"/>
</dbReference>
<dbReference type="AlphaFoldDB" id="A0A1J1GP38"/>
<name>A0A1J1GP38_PLAGA</name>
<gene>
    <name evidence="3" type="ORF">PGAL8A_00177200</name>
</gene>
<evidence type="ECO:0000313" key="4">
    <source>
        <dbReference type="Proteomes" id="UP000220797"/>
    </source>
</evidence>
<feature type="transmembrane region" description="Helical" evidence="2">
    <location>
        <begin position="204"/>
        <end position="223"/>
    </location>
</feature>
<proteinExistence type="predicted"/>
<dbReference type="OMA" id="NYRTWND"/>
<feature type="coiled-coil region" evidence="1">
    <location>
        <begin position="106"/>
        <end position="133"/>
    </location>
</feature>